<dbReference type="InterPro" id="IPR029016">
    <property type="entry name" value="GAF-like_dom_sf"/>
</dbReference>
<evidence type="ECO:0000256" key="2">
    <source>
        <dbReference type="ARBA" id="ARBA00022777"/>
    </source>
</evidence>
<dbReference type="EMBL" id="QEKW01000031">
    <property type="protein sequence ID" value="PVY96334.1"/>
    <property type="molecule type" value="Genomic_DNA"/>
</dbReference>
<dbReference type="InterPro" id="IPR011006">
    <property type="entry name" value="CheY-like_superfamily"/>
</dbReference>
<dbReference type="InterPro" id="IPR003018">
    <property type="entry name" value="GAF"/>
</dbReference>
<dbReference type="Proteomes" id="UP000245639">
    <property type="component" value="Unassembled WGS sequence"/>
</dbReference>
<evidence type="ECO:0000256" key="1">
    <source>
        <dbReference type="ARBA" id="ARBA00022679"/>
    </source>
</evidence>
<reference evidence="7 8" key="1">
    <citation type="submission" date="2018-04" db="EMBL/GenBank/DDBJ databases">
        <title>Genomic Encyclopedia of Type Strains, Phase IV (KMG-IV): sequencing the most valuable type-strain genomes for metagenomic binning, comparative biology and taxonomic classification.</title>
        <authorList>
            <person name="Goeker M."/>
        </authorList>
    </citation>
    <scope>NUCLEOTIDE SEQUENCE [LARGE SCALE GENOMIC DNA]</scope>
    <source>
        <strain evidence="7 8">DSM 45771</strain>
    </source>
</reference>
<dbReference type="InterPro" id="IPR036388">
    <property type="entry name" value="WH-like_DNA-bd_sf"/>
</dbReference>
<proteinExistence type="predicted"/>
<gene>
    <name evidence="7" type="ORF">C8D89_13123</name>
</gene>
<keyword evidence="4" id="KW-0804">Transcription</keyword>
<dbReference type="Gene3D" id="1.10.10.10">
    <property type="entry name" value="Winged helix-like DNA-binding domain superfamily/Winged helix DNA-binding domain"/>
    <property type="match status" value="1"/>
</dbReference>
<feature type="region of interest" description="Disordered" evidence="5">
    <location>
        <begin position="1"/>
        <end position="20"/>
    </location>
</feature>
<dbReference type="Pfam" id="PF13185">
    <property type="entry name" value="GAF_2"/>
    <property type="match status" value="1"/>
</dbReference>
<keyword evidence="1" id="KW-0808">Transferase</keyword>
<evidence type="ECO:0000259" key="6">
    <source>
        <dbReference type="PROSITE" id="PS50921"/>
    </source>
</evidence>
<evidence type="ECO:0000256" key="4">
    <source>
        <dbReference type="ARBA" id="ARBA00023163"/>
    </source>
</evidence>
<sequence length="255" mass="28114">MASTQERNEREHVGPTDRRVGADLAEALEMAARGLLERGEEDGVEHTLELIIRGALQTVPHVDEAGISLVERSGRVESHAPSSDVVQELDELQNRLREGPCLDSIWEEQRTLVEDMSQAHHRWPRYVAAARERGIGALMSFQLFAERGSAGALNLYASEPNAFDESTADAGRLFAAEAALVLHGAQRVQGLHIALDNRDVIGQAKGILMERFGIDRRQAFSMLVESSQNTNMKLAKVAEWLVTEVEKRQGAATGR</sequence>
<keyword evidence="2" id="KW-0418">Kinase</keyword>
<dbReference type="SUPFAM" id="SSF55781">
    <property type="entry name" value="GAF domain-like"/>
    <property type="match status" value="1"/>
</dbReference>
<keyword evidence="3" id="KW-0805">Transcription regulation</keyword>
<dbReference type="GO" id="GO:0003723">
    <property type="term" value="F:RNA binding"/>
    <property type="evidence" value="ECO:0007669"/>
    <property type="project" value="InterPro"/>
</dbReference>
<keyword evidence="8" id="KW-1185">Reference proteome</keyword>
<evidence type="ECO:0000256" key="5">
    <source>
        <dbReference type="SAM" id="MobiDB-lite"/>
    </source>
</evidence>
<dbReference type="Gene3D" id="3.30.450.40">
    <property type="match status" value="1"/>
</dbReference>
<protein>
    <submittedName>
        <fullName evidence="7">GAF domain-containing protein</fullName>
    </submittedName>
</protein>
<dbReference type="PIRSF" id="PIRSF036625">
    <property type="entry name" value="GAF_ANTAR"/>
    <property type="match status" value="1"/>
</dbReference>
<dbReference type="SMART" id="SM01012">
    <property type="entry name" value="ANTAR"/>
    <property type="match status" value="1"/>
</dbReference>
<organism evidence="7 8">
    <name type="scientific">Actinomycetospora cinnamomea</name>
    <dbReference type="NCBI Taxonomy" id="663609"/>
    <lineage>
        <taxon>Bacteria</taxon>
        <taxon>Bacillati</taxon>
        <taxon>Actinomycetota</taxon>
        <taxon>Actinomycetes</taxon>
        <taxon>Pseudonocardiales</taxon>
        <taxon>Pseudonocardiaceae</taxon>
        <taxon>Actinomycetospora</taxon>
    </lineage>
</organism>
<dbReference type="InterPro" id="IPR012074">
    <property type="entry name" value="GAF_ANTAR"/>
</dbReference>
<name>A0A2U1E8Q6_9PSEU</name>
<evidence type="ECO:0000256" key="3">
    <source>
        <dbReference type="ARBA" id="ARBA00023015"/>
    </source>
</evidence>
<dbReference type="RefSeq" id="WP_243418441.1">
    <property type="nucleotide sequence ID" value="NZ_QEKW01000031.1"/>
</dbReference>
<dbReference type="PROSITE" id="PS50921">
    <property type="entry name" value="ANTAR"/>
    <property type="match status" value="1"/>
</dbReference>
<dbReference type="InterPro" id="IPR005561">
    <property type="entry name" value="ANTAR"/>
</dbReference>
<evidence type="ECO:0000313" key="8">
    <source>
        <dbReference type="Proteomes" id="UP000245639"/>
    </source>
</evidence>
<dbReference type="Pfam" id="PF03861">
    <property type="entry name" value="ANTAR"/>
    <property type="match status" value="1"/>
</dbReference>
<dbReference type="SUPFAM" id="SSF52172">
    <property type="entry name" value="CheY-like"/>
    <property type="match status" value="1"/>
</dbReference>
<feature type="domain" description="ANTAR" evidence="6">
    <location>
        <begin position="181"/>
        <end position="242"/>
    </location>
</feature>
<evidence type="ECO:0000313" key="7">
    <source>
        <dbReference type="EMBL" id="PVY96334.1"/>
    </source>
</evidence>
<accession>A0A2U1E8Q6</accession>
<dbReference type="GO" id="GO:0016301">
    <property type="term" value="F:kinase activity"/>
    <property type="evidence" value="ECO:0007669"/>
    <property type="project" value="UniProtKB-KW"/>
</dbReference>
<dbReference type="AlphaFoldDB" id="A0A2U1E8Q6"/>
<comment type="caution">
    <text evidence="7">The sequence shown here is derived from an EMBL/GenBank/DDBJ whole genome shotgun (WGS) entry which is preliminary data.</text>
</comment>